<evidence type="ECO:0000313" key="2">
    <source>
        <dbReference type="EMBL" id="MBM7810759.1"/>
    </source>
</evidence>
<dbReference type="EMBL" id="CP072788">
    <property type="protein sequence ID" value="QTR04806.1"/>
    <property type="molecule type" value="Genomic_DNA"/>
</dbReference>
<evidence type="ECO:0000256" key="1">
    <source>
        <dbReference type="SAM" id="MobiDB-lite"/>
    </source>
</evidence>
<dbReference type="AlphaFoldDB" id="A0A8T8I213"/>
<dbReference type="RefSeq" id="WP_204841687.1">
    <property type="nucleotide sequence ID" value="NZ_JAFBCL010000001.1"/>
</dbReference>
<proteinExistence type="predicted"/>
<dbReference type="Proteomes" id="UP001195724">
    <property type="component" value="Unassembled WGS sequence"/>
</dbReference>
<protein>
    <submittedName>
        <fullName evidence="3">Uncharacterized protein</fullName>
    </submittedName>
</protein>
<dbReference type="Proteomes" id="UP000671828">
    <property type="component" value="Chromosome"/>
</dbReference>
<accession>A0A8T8I213</accession>
<name>A0A8T8I213_9PSEU</name>
<dbReference type="EMBL" id="JAFBCL010000001">
    <property type="protein sequence ID" value="MBM7810759.1"/>
    <property type="molecule type" value="Genomic_DNA"/>
</dbReference>
<evidence type="ECO:0000313" key="4">
    <source>
        <dbReference type="Proteomes" id="UP000671828"/>
    </source>
</evidence>
<reference evidence="2 5" key="1">
    <citation type="submission" date="2021-01" db="EMBL/GenBank/DDBJ databases">
        <title>Sequencing the genomes of 1000 actinobacteria strains.</title>
        <authorList>
            <person name="Klenk H.-P."/>
        </authorList>
    </citation>
    <scope>NUCLEOTIDE SEQUENCE [LARGE SCALE GENOMIC DNA]</scope>
    <source>
        <strain evidence="2 5">DSM 44581</strain>
    </source>
</reference>
<organism evidence="3 4">
    <name type="scientific">Saccharothrix algeriensis</name>
    <dbReference type="NCBI Taxonomy" id="173560"/>
    <lineage>
        <taxon>Bacteria</taxon>
        <taxon>Bacillati</taxon>
        <taxon>Actinomycetota</taxon>
        <taxon>Actinomycetes</taxon>
        <taxon>Pseudonocardiales</taxon>
        <taxon>Pseudonocardiaceae</taxon>
        <taxon>Saccharothrix</taxon>
    </lineage>
</organism>
<reference evidence="3" key="2">
    <citation type="submission" date="2021-04" db="EMBL/GenBank/DDBJ databases">
        <title>Saccharothrix algeriensis WGS.</title>
        <authorList>
            <person name="Stuskova K."/>
            <person name="Hakalova E."/>
            <person name="Tebbal A.B."/>
            <person name="Eichmeier A."/>
        </authorList>
    </citation>
    <scope>NUCLEOTIDE SEQUENCE</scope>
    <source>
        <strain evidence="3">NRRL B-24137</strain>
    </source>
</reference>
<keyword evidence="5" id="KW-1185">Reference proteome</keyword>
<sequence>MSTSTDFPSTRRAPLPAPCPATRAAVRAGAARHADPRGADDPARRAARSAEPVDGITHEGGA</sequence>
<evidence type="ECO:0000313" key="5">
    <source>
        <dbReference type="Proteomes" id="UP001195724"/>
    </source>
</evidence>
<gene>
    <name evidence="3" type="ORF">J7S33_08420</name>
    <name evidence="2" type="ORF">JOE68_001624</name>
</gene>
<feature type="compositionally biased region" description="Low complexity" evidence="1">
    <location>
        <begin position="21"/>
        <end position="31"/>
    </location>
</feature>
<feature type="region of interest" description="Disordered" evidence="1">
    <location>
        <begin position="1"/>
        <end position="62"/>
    </location>
</feature>
<evidence type="ECO:0000313" key="3">
    <source>
        <dbReference type="EMBL" id="QTR04806.1"/>
    </source>
</evidence>
<feature type="compositionally biased region" description="Basic and acidic residues" evidence="1">
    <location>
        <begin position="32"/>
        <end position="44"/>
    </location>
</feature>